<dbReference type="InterPro" id="IPR015797">
    <property type="entry name" value="NUDIX_hydrolase-like_dom_sf"/>
</dbReference>
<dbReference type="EMBL" id="KI925457">
    <property type="protein sequence ID" value="ETW82894.1"/>
    <property type="molecule type" value="Genomic_DNA"/>
</dbReference>
<dbReference type="GeneID" id="20678312"/>
<proteinExistence type="predicted"/>
<accession>W4KAZ7</accession>
<dbReference type="Proteomes" id="UP000030671">
    <property type="component" value="Unassembled WGS sequence"/>
</dbReference>
<evidence type="ECO:0000313" key="2">
    <source>
        <dbReference type="EMBL" id="ETW82894.1"/>
    </source>
</evidence>
<dbReference type="HOGENOM" id="CLU_040940_2_2_1"/>
<dbReference type="InterPro" id="IPR045121">
    <property type="entry name" value="CoAse"/>
</dbReference>
<dbReference type="GO" id="GO:0015938">
    <property type="term" value="P:coenzyme A catabolic process"/>
    <property type="evidence" value="ECO:0007669"/>
    <property type="project" value="TreeGrafter"/>
</dbReference>
<dbReference type="FunCoup" id="W4KAZ7">
    <property type="interactions" value="16"/>
</dbReference>
<dbReference type="STRING" id="747525.W4KAZ7"/>
<dbReference type="PANTHER" id="PTHR12992">
    <property type="entry name" value="NUDIX HYDROLASE"/>
    <property type="match status" value="1"/>
</dbReference>
<dbReference type="AlphaFoldDB" id="W4KAZ7"/>
<protein>
    <recommendedName>
        <fullName evidence="1">Nudix hydrolase domain-containing protein</fullName>
    </recommendedName>
</protein>
<evidence type="ECO:0000259" key="1">
    <source>
        <dbReference type="PROSITE" id="PS51462"/>
    </source>
</evidence>
<dbReference type="GO" id="GO:0010945">
    <property type="term" value="F:coenzyme A diphosphatase activity"/>
    <property type="evidence" value="ECO:0007669"/>
    <property type="project" value="InterPro"/>
</dbReference>
<dbReference type="PANTHER" id="PTHR12992:SF45">
    <property type="entry name" value="NUDIX HYDROLASE DOMAIN-CONTAINING PROTEIN"/>
    <property type="match status" value="1"/>
</dbReference>
<dbReference type="RefSeq" id="XP_009544650.1">
    <property type="nucleotide sequence ID" value="XM_009546355.1"/>
</dbReference>
<name>W4KAZ7_HETIT</name>
<dbReference type="CDD" id="cd03426">
    <property type="entry name" value="NUDIX_CoAse_Nudt7"/>
    <property type="match status" value="1"/>
</dbReference>
<dbReference type="Pfam" id="PF00293">
    <property type="entry name" value="NUDIX"/>
    <property type="match status" value="1"/>
</dbReference>
<dbReference type="eggNOG" id="KOG3069">
    <property type="taxonomic scope" value="Eukaryota"/>
</dbReference>
<reference evidence="2 3" key="1">
    <citation type="journal article" date="2012" name="New Phytol.">
        <title>Insight into trade-off between wood decay and parasitism from the genome of a fungal forest pathogen.</title>
        <authorList>
            <person name="Olson A."/>
            <person name="Aerts A."/>
            <person name="Asiegbu F."/>
            <person name="Belbahri L."/>
            <person name="Bouzid O."/>
            <person name="Broberg A."/>
            <person name="Canback B."/>
            <person name="Coutinho P.M."/>
            <person name="Cullen D."/>
            <person name="Dalman K."/>
            <person name="Deflorio G."/>
            <person name="van Diepen L.T."/>
            <person name="Dunand C."/>
            <person name="Duplessis S."/>
            <person name="Durling M."/>
            <person name="Gonthier P."/>
            <person name="Grimwood J."/>
            <person name="Fossdal C.G."/>
            <person name="Hansson D."/>
            <person name="Henrissat B."/>
            <person name="Hietala A."/>
            <person name="Himmelstrand K."/>
            <person name="Hoffmeister D."/>
            <person name="Hogberg N."/>
            <person name="James T.Y."/>
            <person name="Karlsson M."/>
            <person name="Kohler A."/>
            <person name="Kues U."/>
            <person name="Lee Y.H."/>
            <person name="Lin Y.C."/>
            <person name="Lind M."/>
            <person name="Lindquist E."/>
            <person name="Lombard V."/>
            <person name="Lucas S."/>
            <person name="Lunden K."/>
            <person name="Morin E."/>
            <person name="Murat C."/>
            <person name="Park J."/>
            <person name="Raffaello T."/>
            <person name="Rouze P."/>
            <person name="Salamov A."/>
            <person name="Schmutz J."/>
            <person name="Solheim H."/>
            <person name="Stahlberg J."/>
            <person name="Velez H."/>
            <person name="de Vries R.P."/>
            <person name="Wiebenga A."/>
            <person name="Woodward S."/>
            <person name="Yakovlev I."/>
            <person name="Garbelotto M."/>
            <person name="Martin F."/>
            <person name="Grigoriev I.V."/>
            <person name="Stenlid J."/>
        </authorList>
    </citation>
    <scope>NUCLEOTIDE SEQUENCE [LARGE SCALE GENOMIC DNA]</scope>
    <source>
        <strain evidence="2 3">TC 32-1</strain>
    </source>
</reference>
<organism evidence="2 3">
    <name type="scientific">Heterobasidion irregulare (strain TC 32-1)</name>
    <dbReference type="NCBI Taxonomy" id="747525"/>
    <lineage>
        <taxon>Eukaryota</taxon>
        <taxon>Fungi</taxon>
        <taxon>Dikarya</taxon>
        <taxon>Basidiomycota</taxon>
        <taxon>Agaricomycotina</taxon>
        <taxon>Agaricomycetes</taxon>
        <taxon>Russulales</taxon>
        <taxon>Bondarzewiaceae</taxon>
        <taxon>Heterobasidion</taxon>
        <taxon>Heterobasidion annosum species complex</taxon>
    </lineage>
</organism>
<keyword evidence="3" id="KW-1185">Reference proteome</keyword>
<dbReference type="PROSITE" id="PS51462">
    <property type="entry name" value="NUDIX"/>
    <property type="match status" value="1"/>
</dbReference>
<feature type="domain" description="Nudix hydrolase" evidence="1">
    <location>
        <begin position="41"/>
        <end position="178"/>
    </location>
</feature>
<dbReference type="Gene3D" id="3.90.79.10">
    <property type="entry name" value="Nucleoside Triphosphate Pyrophosphohydrolase"/>
    <property type="match status" value="1"/>
</dbReference>
<dbReference type="SUPFAM" id="SSF55811">
    <property type="entry name" value="Nudix"/>
    <property type="match status" value="1"/>
</dbReference>
<sequence>MDHSIAPVATLTGLSDQSRACLERLQSHQPEQVDLTTYPASKLASVLILLYDKAGELRVLLTTRSKSLRSHPGQTALPGGKVDETDRDAIHTAYREANEEVRLPLESPHVHTVCTLRPFLSPYRLLVTPVVAYLDDASLLDELQASDEEVEHIFDHPLEGLLDPTISRKESLVPIGGEHWPYETELHNTSDNHFALLGDSLYRMHRFRTTASPIKGLTSDILIFTAEIAYEREPAYERWAPGQLSGLASVRLVLENDGKSVIGYQTSQVSMPDGART</sequence>
<dbReference type="OrthoDB" id="10260614at2759"/>
<dbReference type="KEGG" id="hir:HETIRDRAFT_54650"/>
<gene>
    <name evidence="2" type="ORF">HETIRDRAFT_54650</name>
</gene>
<evidence type="ECO:0000313" key="3">
    <source>
        <dbReference type="Proteomes" id="UP000030671"/>
    </source>
</evidence>
<dbReference type="InParanoid" id="W4KAZ7"/>
<dbReference type="InterPro" id="IPR000086">
    <property type="entry name" value="NUDIX_hydrolase_dom"/>
</dbReference>